<dbReference type="EMBL" id="JBHUMY010000008">
    <property type="protein sequence ID" value="MFD2660525.1"/>
    <property type="molecule type" value="Genomic_DNA"/>
</dbReference>
<dbReference type="InterPro" id="IPR019108">
    <property type="entry name" value="Caa3_assmbl_CtaG-rel"/>
</dbReference>
<feature type="transmembrane region" description="Helical" evidence="6">
    <location>
        <begin position="12"/>
        <end position="32"/>
    </location>
</feature>
<feature type="transmembrane region" description="Helical" evidence="6">
    <location>
        <begin position="116"/>
        <end position="134"/>
    </location>
</feature>
<evidence type="ECO:0000256" key="3">
    <source>
        <dbReference type="ARBA" id="ARBA00022692"/>
    </source>
</evidence>
<keyword evidence="3 6" id="KW-0812">Transmembrane</keyword>
<dbReference type="RefSeq" id="WP_379272005.1">
    <property type="nucleotide sequence ID" value="NZ_JBHUGT010000028.1"/>
</dbReference>
<gene>
    <name evidence="7" type="primary">ctaG</name>
    <name evidence="7" type="ORF">ACFSW5_09650</name>
</gene>
<sequence>MLGLEYFSFEELWNPIFLFAVAAVIIGYYYVIGPWREKHAPGEARATKLQQTMFIGAALLFYLVQGGPLNLLGHLMFTFHMVNMSVSYLIVPPMLLLSVPGFVWRKAFSSPWWRKLRLLTNPIVALLLFNVMFSVYHVPAVHDYVMTHYTIHRIYYLLLLVAAILMWWQIACPVPEWNRLTDLKKMAYVFANGVLLTPACALIIFASNPMYAIYNDPDVWVKAMGYCVSGDPSRLLEQFEGPQFFNLMKPVEDQQLGGIVMKLVQELMYGIILAYIFLHWFRKEHTEDDMPNSNPKTA</sequence>
<keyword evidence="8" id="KW-1185">Reference proteome</keyword>
<keyword evidence="5 6" id="KW-0472">Membrane</keyword>
<dbReference type="Pfam" id="PF09678">
    <property type="entry name" value="Caa3_CtaG"/>
    <property type="match status" value="1"/>
</dbReference>
<evidence type="ECO:0000256" key="6">
    <source>
        <dbReference type="SAM" id="Phobius"/>
    </source>
</evidence>
<accession>A0ABW5QWG5</accession>
<name>A0ABW5QWG5_9BACL</name>
<reference evidence="8" key="1">
    <citation type="journal article" date="2019" name="Int. J. Syst. Evol. Microbiol.">
        <title>The Global Catalogue of Microorganisms (GCM) 10K type strain sequencing project: providing services to taxonomists for standard genome sequencing and annotation.</title>
        <authorList>
            <consortium name="The Broad Institute Genomics Platform"/>
            <consortium name="The Broad Institute Genome Sequencing Center for Infectious Disease"/>
            <person name="Wu L."/>
            <person name="Ma J."/>
        </authorList>
    </citation>
    <scope>NUCLEOTIDE SEQUENCE [LARGE SCALE GENOMIC DNA]</scope>
    <source>
        <strain evidence="8">TISTR 1827</strain>
    </source>
</reference>
<dbReference type="Proteomes" id="UP001597493">
    <property type="component" value="Unassembled WGS sequence"/>
</dbReference>
<keyword evidence="4 6" id="KW-1133">Transmembrane helix</keyword>
<feature type="transmembrane region" description="Helical" evidence="6">
    <location>
        <begin position="85"/>
        <end position="104"/>
    </location>
</feature>
<feature type="transmembrane region" description="Helical" evidence="6">
    <location>
        <begin position="186"/>
        <end position="206"/>
    </location>
</feature>
<keyword evidence="2" id="KW-1003">Cell membrane</keyword>
<organism evidence="7 8">
    <name type="scientific">Paenibacillus thailandensis</name>
    <dbReference type="NCBI Taxonomy" id="393250"/>
    <lineage>
        <taxon>Bacteria</taxon>
        <taxon>Bacillati</taxon>
        <taxon>Bacillota</taxon>
        <taxon>Bacilli</taxon>
        <taxon>Bacillales</taxon>
        <taxon>Paenibacillaceae</taxon>
        <taxon>Paenibacillus</taxon>
    </lineage>
</organism>
<feature type="transmembrane region" description="Helical" evidence="6">
    <location>
        <begin position="53"/>
        <end position="73"/>
    </location>
</feature>
<proteinExistence type="predicted"/>
<evidence type="ECO:0000256" key="1">
    <source>
        <dbReference type="ARBA" id="ARBA00004651"/>
    </source>
</evidence>
<evidence type="ECO:0000313" key="8">
    <source>
        <dbReference type="Proteomes" id="UP001597493"/>
    </source>
</evidence>
<evidence type="ECO:0000256" key="2">
    <source>
        <dbReference type="ARBA" id="ARBA00022475"/>
    </source>
</evidence>
<dbReference type="NCBIfam" id="TIGR02737">
    <property type="entry name" value="caa3_CtaG"/>
    <property type="match status" value="1"/>
</dbReference>
<evidence type="ECO:0000256" key="5">
    <source>
        <dbReference type="ARBA" id="ARBA00023136"/>
    </source>
</evidence>
<protein>
    <submittedName>
        <fullName evidence="7">Cytochrome c oxidase assembly factor CtaG</fullName>
    </submittedName>
</protein>
<feature type="transmembrane region" description="Helical" evidence="6">
    <location>
        <begin position="259"/>
        <end position="281"/>
    </location>
</feature>
<comment type="caution">
    <text evidence="7">The sequence shown here is derived from an EMBL/GenBank/DDBJ whole genome shotgun (WGS) entry which is preliminary data.</text>
</comment>
<feature type="transmembrane region" description="Helical" evidence="6">
    <location>
        <begin position="154"/>
        <end position="174"/>
    </location>
</feature>
<dbReference type="InterPro" id="IPR014108">
    <property type="entry name" value="Caa3-assmbl_CtaG"/>
</dbReference>
<comment type="subcellular location">
    <subcellularLocation>
        <location evidence="1">Cell membrane</location>
        <topology evidence="1">Multi-pass membrane protein</topology>
    </subcellularLocation>
</comment>
<evidence type="ECO:0000313" key="7">
    <source>
        <dbReference type="EMBL" id="MFD2660525.1"/>
    </source>
</evidence>
<evidence type="ECO:0000256" key="4">
    <source>
        <dbReference type="ARBA" id="ARBA00022989"/>
    </source>
</evidence>